<dbReference type="AlphaFoldDB" id="A0A6N9HLY2"/>
<feature type="domain" description="HTH tetR-type" evidence="5">
    <location>
        <begin position="16"/>
        <end position="76"/>
    </location>
</feature>
<dbReference type="Gene3D" id="1.10.357.10">
    <property type="entry name" value="Tetracycline Repressor, domain 2"/>
    <property type="match status" value="1"/>
</dbReference>
<evidence type="ECO:0000256" key="2">
    <source>
        <dbReference type="ARBA" id="ARBA00023125"/>
    </source>
</evidence>
<evidence type="ECO:0000313" key="6">
    <source>
        <dbReference type="EMBL" id="MYN04257.1"/>
    </source>
</evidence>
<dbReference type="PANTHER" id="PTHR30055">
    <property type="entry name" value="HTH-TYPE TRANSCRIPTIONAL REGULATOR RUTR"/>
    <property type="match status" value="1"/>
</dbReference>
<gene>
    <name evidence="6" type="ORF">GTP41_19375</name>
</gene>
<reference evidence="6 7" key="1">
    <citation type="submission" date="2019-12" db="EMBL/GenBank/DDBJ databases">
        <title>Novel species isolated from a subtropical stream in China.</title>
        <authorList>
            <person name="Lu H."/>
        </authorList>
    </citation>
    <scope>NUCLEOTIDE SEQUENCE [LARGE SCALE GENOMIC DNA]</scope>
    <source>
        <strain evidence="6 7">DS3</strain>
    </source>
</reference>
<dbReference type="InterPro" id="IPR036271">
    <property type="entry name" value="Tet_transcr_reg_TetR-rel_C_sf"/>
</dbReference>
<evidence type="ECO:0000259" key="5">
    <source>
        <dbReference type="PROSITE" id="PS50977"/>
    </source>
</evidence>
<sequence length="217" mass="24564">MDKPNSVEQRKARESEQRRKDIIKAVRSLIRTGGAREITLRKVAEKAGFSTTVVYNLFQNKATLITQAMDSDLLDLVKTMRNSMDAKLPLLENIRRVGRAYVTFGMRHPDQYALVFMERRPHAPVESSRVEHGNSMQDPYAFACQLFVDLAATGAIPADQAEAMAQIYWEGLHGMVSLRLVFGDGEAWFEHDEFNRHLDALIDVLMTGILHRSQSTA</sequence>
<evidence type="ECO:0000256" key="3">
    <source>
        <dbReference type="ARBA" id="ARBA00023163"/>
    </source>
</evidence>
<feature type="DNA-binding region" description="H-T-H motif" evidence="4">
    <location>
        <begin position="39"/>
        <end position="58"/>
    </location>
</feature>
<proteinExistence type="predicted"/>
<dbReference type="PANTHER" id="PTHR30055:SF212">
    <property type="entry name" value="TETR-FAMILY FAMILY TRANSCRIPTIONAL REGULATOR"/>
    <property type="match status" value="1"/>
</dbReference>
<dbReference type="GO" id="GO:0000976">
    <property type="term" value="F:transcription cis-regulatory region binding"/>
    <property type="evidence" value="ECO:0007669"/>
    <property type="project" value="TreeGrafter"/>
</dbReference>
<keyword evidence="3" id="KW-0804">Transcription</keyword>
<dbReference type="Pfam" id="PF13305">
    <property type="entry name" value="TetR_C_33"/>
    <property type="match status" value="1"/>
</dbReference>
<organism evidence="6 7">
    <name type="scientific">Pseudoduganella guangdongensis</name>
    <dbReference type="NCBI Taxonomy" id="2692179"/>
    <lineage>
        <taxon>Bacteria</taxon>
        <taxon>Pseudomonadati</taxon>
        <taxon>Pseudomonadota</taxon>
        <taxon>Betaproteobacteria</taxon>
        <taxon>Burkholderiales</taxon>
        <taxon>Oxalobacteraceae</taxon>
        <taxon>Telluria group</taxon>
        <taxon>Pseudoduganella</taxon>
    </lineage>
</organism>
<evidence type="ECO:0000256" key="1">
    <source>
        <dbReference type="ARBA" id="ARBA00023015"/>
    </source>
</evidence>
<comment type="caution">
    <text evidence="6">The sequence shown here is derived from an EMBL/GenBank/DDBJ whole genome shotgun (WGS) entry which is preliminary data.</text>
</comment>
<dbReference type="GO" id="GO:0003700">
    <property type="term" value="F:DNA-binding transcription factor activity"/>
    <property type="evidence" value="ECO:0007669"/>
    <property type="project" value="TreeGrafter"/>
</dbReference>
<dbReference type="EMBL" id="WWCJ01000015">
    <property type="protein sequence ID" value="MYN04257.1"/>
    <property type="molecule type" value="Genomic_DNA"/>
</dbReference>
<dbReference type="InterPro" id="IPR050109">
    <property type="entry name" value="HTH-type_TetR-like_transc_reg"/>
</dbReference>
<evidence type="ECO:0000313" key="7">
    <source>
        <dbReference type="Proteomes" id="UP000448575"/>
    </source>
</evidence>
<dbReference type="Proteomes" id="UP000448575">
    <property type="component" value="Unassembled WGS sequence"/>
</dbReference>
<keyword evidence="7" id="KW-1185">Reference proteome</keyword>
<dbReference type="SUPFAM" id="SSF46689">
    <property type="entry name" value="Homeodomain-like"/>
    <property type="match status" value="1"/>
</dbReference>
<evidence type="ECO:0000256" key="4">
    <source>
        <dbReference type="PROSITE-ProRule" id="PRU00335"/>
    </source>
</evidence>
<dbReference type="Pfam" id="PF00440">
    <property type="entry name" value="TetR_N"/>
    <property type="match status" value="1"/>
</dbReference>
<dbReference type="RefSeq" id="WP_161027217.1">
    <property type="nucleotide sequence ID" value="NZ_WWCJ01000015.1"/>
</dbReference>
<keyword evidence="2 4" id="KW-0238">DNA-binding</keyword>
<dbReference type="InterPro" id="IPR001647">
    <property type="entry name" value="HTH_TetR"/>
</dbReference>
<dbReference type="PROSITE" id="PS50977">
    <property type="entry name" value="HTH_TETR_2"/>
    <property type="match status" value="1"/>
</dbReference>
<name>A0A6N9HLY2_9BURK</name>
<keyword evidence="1" id="KW-0805">Transcription regulation</keyword>
<dbReference type="InterPro" id="IPR009057">
    <property type="entry name" value="Homeodomain-like_sf"/>
</dbReference>
<dbReference type="InterPro" id="IPR025996">
    <property type="entry name" value="MT1864/Rv1816-like_C"/>
</dbReference>
<dbReference type="SUPFAM" id="SSF48498">
    <property type="entry name" value="Tetracyclin repressor-like, C-terminal domain"/>
    <property type="match status" value="1"/>
</dbReference>
<protein>
    <submittedName>
        <fullName evidence="6">TetR family transcriptional regulator</fullName>
    </submittedName>
</protein>
<accession>A0A6N9HLY2</accession>